<proteinExistence type="predicted"/>
<gene>
    <name evidence="2" type="ORF">Y1Q_0012467</name>
</gene>
<dbReference type="EMBL" id="AKHW03006358">
    <property type="protein sequence ID" value="KYO20554.1"/>
    <property type="molecule type" value="Genomic_DNA"/>
</dbReference>
<protein>
    <submittedName>
        <fullName evidence="2">Uncharacterized protein</fullName>
    </submittedName>
</protein>
<feature type="compositionally biased region" description="Polar residues" evidence="1">
    <location>
        <begin position="1"/>
        <end position="21"/>
    </location>
</feature>
<reference evidence="2 3" key="1">
    <citation type="journal article" date="2012" name="Genome Biol.">
        <title>Sequencing three crocodilian genomes to illuminate the evolution of archosaurs and amniotes.</title>
        <authorList>
            <person name="St John J.A."/>
            <person name="Braun E.L."/>
            <person name="Isberg S.R."/>
            <person name="Miles L.G."/>
            <person name="Chong A.Y."/>
            <person name="Gongora J."/>
            <person name="Dalzell P."/>
            <person name="Moran C."/>
            <person name="Bed'hom B."/>
            <person name="Abzhanov A."/>
            <person name="Burgess S.C."/>
            <person name="Cooksey A.M."/>
            <person name="Castoe T.A."/>
            <person name="Crawford N.G."/>
            <person name="Densmore L.D."/>
            <person name="Drew J.C."/>
            <person name="Edwards S.V."/>
            <person name="Faircloth B.C."/>
            <person name="Fujita M.K."/>
            <person name="Greenwold M.J."/>
            <person name="Hoffmann F.G."/>
            <person name="Howard J.M."/>
            <person name="Iguchi T."/>
            <person name="Janes D.E."/>
            <person name="Khan S.Y."/>
            <person name="Kohno S."/>
            <person name="de Koning A.J."/>
            <person name="Lance S.L."/>
            <person name="McCarthy F.M."/>
            <person name="McCormack J.E."/>
            <person name="Merchant M.E."/>
            <person name="Peterson D.G."/>
            <person name="Pollock D.D."/>
            <person name="Pourmand N."/>
            <person name="Raney B.J."/>
            <person name="Roessler K.A."/>
            <person name="Sanford J.R."/>
            <person name="Sawyer R.H."/>
            <person name="Schmidt C.J."/>
            <person name="Triplett E.W."/>
            <person name="Tuberville T.D."/>
            <person name="Venegas-Anaya M."/>
            <person name="Howard J.T."/>
            <person name="Jarvis E.D."/>
            <person name="Guillette L.J.Jr."/>
            <person name="Glenn T.C."/>
            <person name="Green R.E."/>
            <person name="Ray D.A."/>
        </authorList>
    </citation>
    <scope>NUCLEOTIDE SEQUENCE [LARGE SCALE GENOMIC DNA]</scope>
    <source>
        <strain evidence="2">KSC_2009_1</strain>
    </source>
</reference>
<name>A0A151M7R2_ALLMI</name>
<feature type="compositionally biased region" description="Basic and acidic residues" evidence="1">
    <location>
        <begin position="129"/>
        <end position="139"/>
    </location>
</feature>
<accession>A0A151M7R2</accession>
<evidence type="ECO:0000313" key="2">
    <source>
        <dbReference type="EMBL" id="KYO20554.1"/>
    </source>
</evidence>
<dbReference type="AlphaFoldDB" id="A0A151M7R2"/>
<feature type="region of interest" description="Disordered" evidence="1">
    <location>
        <begin position="1"/>
        <end position="185"/>
    </location>
</feature>
<sequence>MSQDPAQQTPILTGGSRMSSSCEEKPAKTRQFHSCLSLRISKPWGQGQEAVQDDQKAPGERPSCWKEKRKNTSRGRSAAGRERWTVEPGRGEWNASREENASRGRPATGRETQVMDPVTTSRVRHRVRSPNDSRGDPVEKTPGSGSGSPNLLEGHTREDKSILTIKGEDQAALERPGTMMEKGGE</sequence>
<keyword evidence="3" id="KW-1185">Reference proteome</keyword>
<organism evidence="2 3">
    <name type="scientific">Alligator mississippiensis</name>
    <name type="common">American alligator</name>
    <dbReference type="NCBI Taxonomy" id="8496"/>
    <lineage>
        <taxon>Eukaryota</taxon>
        <taxon>Metazoa</taxon>
        <taxon>Chordata</taxon>
        <taxon>Craniata</taxon>
        <taxon>Vertebrata</taxon>
        <taxon>Euteleostomi</taxon>
        <taxon>Archelosauria</taxon>
        <taxon>Archosauria</taxon>
        <taxon>Crocodylia</taxon>
        <taxon>Alligatoridae</taxon>
        <taxon>Alligatorinae</taxon>
        <taxon>Alligator</taxon>
    </lineage>
</organism>
<dbReference type="Proteomes" id="UP000050525">
    <property type="component" value="Unassembled WGS sequence"/>
</dbReference>
<evidence type="ECO:0000313" key="3">
    <source>
        <dbReference type="Proteomes" id="UP000050525"/>
    </source>
</evidence>
<feature type="compositionally biased region" description="Basic and acidic residues" evidence="1">
    <location>
        <begin position="154"/>
        <end position="169"/>
    </location>
</feature>
<comment type="caution">
    <text evidence="2">The sequence shown here is derived from an EMBL/GenBank/DDBJ whole genome shotgun (WGS) entry which is preliminary data.</text>
</comment>
<feature type="compositionally biased region" description="Basic and acidic residues" evidence="1">
    <location>
        <begin position="53"/>
        <end position="66"/>
    </location>
</feature>
<evidence type="ECO:0000256" key="1">
    <source>
        <dbReference type="SAM" id="MobiDB-lite"/>
    </source>
</evidence>